<dbReference type="InterPro" id="IPR008920">
    <property type="entry name" value="TF_FadR/GntR_C"/>
</dbReference>
<evidence type="ECO:0000256" key="3">
    <source>
        <dbReference type="ARBA" id="ARBA00023163"/>
    </source>
</evidence>
<dbReference type="RefSeq" id="WP_128386455.1">
    <property type="nucleotide sequence ID" value="NZ_CP035037.1"/>
</dbReference>
<keyword evidence="2" id="KW-0238">DNA-binding</keyword>
<dbReference type="SUPFAM" id="SSF48008">
    <property type="entry name" value="GntR ligand-binding domain-like"/>
    <property type="match status" value="1"/>
</dbReference>
<dbReference type="Gene3D" id="1.20.120.530">
    <property type="entry name" value="GntR ligand-binding domain-like"/>
    <property type="match status" value="1"/>
</dbReference>
<sequence length="214" mass="24173">MSRTRSGTTDEDALEAVRDLLTTGQLRPGQAIRQVELAERLGVSRVPVREALKTLEAVGLLQHTANRSYIVSKLSFREIEEIYRLREILESDAIRQTLAQGASRQLIWKMEQAHERELAAPGGDIILSTKLNREFHFPLFDGATAAQVRLIRQLWDCTDPYRILYYENHGHLESALAEHTEILEAVKTGDAELVIALSDSHRQRGINQLAPIVE</sequence>
<keyword evidence="1" id="KW-0805">Transcription regulation</keyword>
<dbReference type="PRINTS" id="PR00035">
    <property type="entry name" value="HTHGNTR"/>
</dbReference>
<dbReference type="EMBL" id="CP035037">
    <property type="protein sequence ID" value="QAB17249.1"/>
    <property type="molecule type" value="Genomic_DNA"/>
</dbReference>
<evidence type="ECO:0000256" key="1">
    <source>
        <dbReference type="ARBA" id="ARBA00023015"/>
    </source>
</evidence>
<dbReference type="PANTHER" id="PTHR43537">
    <property type="entry name" value="TRANSCRIPTIONAL REGULATOR, GNTR FAMILY"/>
    <property type="match status" value="1"/>
</dbReference>
<accession>A0ABX5QDW0</accession>
<evidence type="ECO:0000259" key="4">
    <source>
        <dbReference type="PROSITE" id="PS50949"/>
    </source>
</evidence>
<dbReference type="SUPFAM" id="SSF46785">
    <property type="entry name" value="Winged helix' DNA-binding domain"/>
    <property type="match status" value="1"/>
</dbReference>
<name>A0ABX5QDW0_9MICO</name>
<proteinExistence type="predicted"/>
<feature type="domain" description="HTH gntR-type" evidence="4">
    <location>
        <begin position="7"/>
        <end position="74"/>
    </location>
</feature>
<dbReference type="InterPro" id="IPR000524">
    <property type="entry name" value="Tscrpt_reg_HTH_GntR"/>
</dbReference>
<dbReference type="Gene3D" id="1.10.10.10">
    <property type="entry name" value="Winged helix-like DNA-binding domain superfamily/Winged helix DNA-binding domain"/>
    <property type="match status" value="1"/>
</dbReference>
<protein>
    <submittedName>
        <fullName evidence="5">GntR family transcriptional regulator</fullName>
    </submittedName>
</protein>
<keyword evidence="3" id="KW-0804">Transcription</keyword>
<keyword evidence="6" id="KW-1185">Reference proteome</keyword>
<dbReference type="SMART" id="SM00345">
    <property type="entry name" value="HTH_GNTR"/>
    <property type="match status" value="1"/>
</dbReference>
<organism evidence="5 6">
    <name type="scientific">Leucobacter muris</name>
    <dbReference type="NCBI Taxonomy" id="1935379"/>
    <lineage>
        <taxon>Bacteria</taxon>
        <taxon>Bacillati</taxon>
        <taxon>Actinomycetota</taxon>
        <taxon>Actinomycetes</taxon>
        <taxon>Micrococcales</taxon>
        <taxon>Microbacteriaceae</taxon>
        <taxon>Leucobacter</taxon>
    </lineage>
</organism>
<evidence type="ECO:0000313" key="6">
    <source>
        <dbReference type="Proteomes" id="UP000285768"/>
    </source>
</evidence>
<dbReference type="Pfam" id="PF07729">
    <property type="entry name" value="FCD"/>
    <property type="match status" value="1"/>
</dbReference>
<dbReference type="Proteomes" id="UP000285768">
    <property type="component" value="Chromosome"/>
</dbReference>
<dbReference type="PROSITE" id="PS50949">
    <property type="entry name" value="HTH_GNTR"/>
    <property type="match status" value="1"/>
</dbReference>
<evidence type="ECO:0000256" key="2">
    <source>
        <dbReference type="ARBA" id="ARBA00023125"/>
    </source>
</evidence>
<dbReference type="Pfam" id="PF00392">
    <property type="entry name" value="GntR"/>
    <property type="match status" value="1"/>
</dbReference>
<dbReference type="InterPro" id="IPR036390">
    <property type="entry name" value="WH_DNA-bd_sf"/>
</dbReference>
<dbReference type="InterPro" id="IPR011711">
    <property type="entry name" value="GntR_C"/>
</dbReference>
<gene>
    <name evidence="5" type="ORF">Leucomu_04310</name>
</gene>
<dbReference type="SMART" id="SM00895">
    <property type="entry name" value="FCD"/>
    <property type="match status" value="1"/>
</dbReference>
<reference evidence="5 6" key="1">
    <citation type="submission" date="2019-01" db="EMBL/GenBank/DDBJ databases">
        <title>Leucobacter muris sp. nov. isolated from the nose of a laboratory mouse.</title>
        <authorList>
            <person name="Benga L."/>
            <person name="Sproeer C."/>
            <person name="Schumann P."/>
            <person name="Verbarg S."/>
            <person name="Bunk B."/>
            <person name="Engelhardt E."/>
            <person name="Benten P.M."/>
            <person name="Sager M."/>
        </authorList>
    </citation>
    <scope>NUCLEOTIDE SEQUENCE [LARGE SCALE GENOMIC DNA]</scope>
    <source>
        <strain evidence="5 6">DSM 101948</strain>
    </source>
</reference>
<dbReference type="InterPro" id="IPR036388">
    <property type="entry name" value="WH-like_DNA-bd_sf"/>
</dbReference>
<dbReference type="PANTHER" id="PTHR43537:SF5">
    <property type="entry name" value="UXU OPERON TRANSCRIPTIONAL REGULATOR"/>
    <property type="match status" value="1"/>
</dbReference>
<evidence type="ECO:0000313" key="5">
    <source>
        <dbReference type="EMBL" id="QAB17249.1"/>
    </source>
</evidence>